<dbReference type="Proteomes" id="UP000439983">
    <property type="component" value="Unassembled WGS sequence"/>
</dbReference>
<protein>
    <recommendedName>
        <fullName evidence="5">DUF680 domain-containing protein</fullName>
    </recommendedName>
</protein>
<evidence type="ECO:0008006" key="5">
    <source>
        <dbReference type="Google" id="ProtNLM"/>
    </source>
</evidence>
<feature type="compositionally biased region" description="Low complexity" evidence="1">
    <location>
        <begin position="50"/>
        <end position="59"/>
    </location>
</feature>
<dbReference type="OrthoDB" id="8421709at2"/>
<reference evidence="3 4" key="1">
    <citation type="journal article" date="2013" name="Genome Biol.">
        <title>Comparative genomics of the core and accessory genomes of 48 Sinorhizobium strains comprising five genospecies.</title>
        <authorList>
            <person name="Sugawara M."/>
            <person name="Epstein B."/>
            <person name="Badgley B.D."/>
            <person name="Unno T."/>
            <person name="Xu L."/>
            <person name="Reese J."/>
            <person name="Gyaneshwar P."/>
            <person name="Denny R."/>
            <person name="Mudge J."/>
            <person name="Bharti A.K."/>
            <person name="Farmer A.D."/>
            <person name="May G.D."/>
            <person name="Woodward J.E."/>
            <person name="Medigue C."/>
            <person name="Vallenet D."/>
            <person name="Lajus A."/>
            <person name="Rouy Z."/>
            <person name="Martinez-Vaz B."/>
            <person name="Tiffin P."/>
            <person name="Young N.D."/>
            <person name="Sadowsky M.J."/>
        </authorList>
    </citation>
    <scope>NUCLEOTIDE SEQUENCE [LARGE SCALE GENOMIC DNA]</scope>
    <source>
        <strain evidence="3 4">USDA4894</strain>
    </source>
</reference>
<keyword evidence="4" id="KW-1185">Reference proteome</keyword>
<dbReference type="RefSeq" id="WP_153436907.1">
    <property type="nucleotide sequence ID" value="NZ_CP121659.1"/>
</dbReference>
<gene>
    <name evidence="3" type="ORF">GHK62_03235</name>
</gene>
<accession>A0A6N7L889</accession>
<keyword evidence="2" id="KW-0732">Signal</keyword>
<evidence type="ECO:0000313" key="4">
    <source>
        <dbReference type="Proteomes" id="UP000439983"/>
    </source>
</evidence>
<feature type="chain" id="PRO_5027073215" description="DUF680 domain-containing protein" evidence="2">
    <location>
        <begin position="21"/>
        <end position="68"/>
    </location>
</feature>
<sequence>MKTILVFAAAFALSTTVASAECVGHSKTTASVDKEITTASVTKAEQSTPAEEILLQQKQQQEERQAEE</sequence>
<feature type="region of interest" description="Disordered" evidence="1">
    <location>
        <begin position="41"/>
        <end position="68"/>
    </location>
</feature>
<proteinExistence type="predicted"/>
<name>A0A6N7L889_SINTE</name>
<evidence type="ECO:0000313" key="3">
    <source>
        <dbReference type="EMBL" id="MQX13806.1"/>
    </source>
</evidence>
<organism evidence="3 4">
    <name type="scientific">Sinorhizobium terangae</name>
    <dbReference type="NCBI Taxonomy" id="110322"/>
    <lineage>
        <taxon>Bacteria</taxon>
        <taxon>Pseudomonadati</taxon>
        <taxon>Pseudomonadota</taxon>
        <taxon>Alphaproteobacteria</taxon>
        <taxon>Hyphomicrobiales</taxon>
        <taxon>Rhizobiaceae</taxon>
        <taxon>Sinorhizobium/Ensifer group</taxon>
        <taxon>Sinorhizobium</taxon>
    </lineage>
</organism>
<evidence type="ECO:0000256" key="2">
    <source>
        <dbReference type="SAM" id="SignalP"/>
    </source>
</evidence>
<dbReference type="EMBL" id="WITC01000018">
    <property type="protein sequence ID" value="MQX13806.1"/>
    <property type="molecule type" value="Genomic_DNA"/>
</dbReference>
<feature type="signal peptide" evidence="2">
    <location>
        <begin position="1"/>
        <end position="20"/>
    </location>
</feature>
<evidence type="ECO:0000256" key="1">
    <source>
        <dbReference type="SAM" id="MobiDB-lite"/>
    </source>
</evidence>
<dbReference type="AlphaFoldDB" id="A0A6N7L889"/>
<comment type="caution">
    <text evidence="3">The sequence shown here is derived from an EMBL/GenBank/DDBJ whole genome shotgun (WGS) entry which is preliminary data.</text>
</comment>